<evidence type="ECO:0000313" key="2">
    <source>
        <dbReference type="Proteomes" id="UP001521931"/>
    </source>
</evidence>
<protein>
    <submittedName>
        <fullName evidence="1">Uncharacterized protein</fullName>
    </submittedName>
</protein>
<reference evidence="1 2" key="1">
    <citation type="submission" date="2022-02" db="EMBL/GenBank/DDBJ databases">
        <title>Uncovering new skin microbiome diversity through culturing and metagenomics.</title>
        <authorList>
            <person name="Conlan S."/>
            <person name="Deming C."/>
            <person name="Nisc Comparative Sequencing Program N."/>
            <person name="Segre J.A."/>
        </authorList>
    </citation>
    <scope>NUCLEOTIDE SEQUENCE [LARGE SCALE GENOMIC DNA]</scope>
    <source>
        <strain evidence="1 2">ACRQZ</strain>
    </source>
</reference>
<dbReference type="Proteomes" id="UP001521931">
    <property type="component" value="Unassembled WGS sequence"/>
</dbReference>
<keyword evidence="2" id="KW-1185">Reference proteome</keyword>
<gene>
    <name evidence="1" type="ORF">MHL29_13445</name>
</gene>
<accession>A0ABS9Q4T6</accession>
<organism evidence="1 2">
    <name type="scientific">Arsenicicoccus bolidensis</name>
    <dbReference type="NCBI Taxonomy" id="229480"/>
    <lineage>
        <taxon>Bacteria</taxon>
        <taxon>Bacillati</taxon>
        <taxon>Actinomycetota</taxon>
        <taxon>Actinomycetes</taxon>
        <taxon>Micrococcales</taxon>
        <taxon>Intrasporangiaceae</taxon>
        <taxon>Arsenicicoccus</taxon>
    </lineage>
</organism>
<name>A0ABS9Q4T6_9MICO</name>
<evidence type="ECO:0000313" key="1">
    <source>
        <dbReference type="EMBL" id="MCG7322882.1"/>
    </source>
</evidence>
<proteinExistence type="predicted"/>
<comment type="caution">
    <text evidence="1">The sequence shown here is derived from an EMBL/GenBank/DDBJ whole genome shotgun (WGS) entry which is preliminary data.</text>
</comment>
<sequence length="69" mass="7284">MPAPTATSSPGAGDAWRHLAQVLDDAVEDLTWSAPEPAPELQEALSDTLVRLASRLATLQDRSTELVGS</sequence>
<dbReference type="RefSeq" id="WP_156911297.1">
    <property type="nucleotide sequence ID" value="NZ_DAMCTM010000025.1"/>
</dbReference>
<dbReference type="EMBL" id="JAKRCV010000049">
    <property type="protein sequence ID" value="MCG7322882.1"/>
    <property type="molecule type" value="Genomic_DNA"/>
</dbReference>